<reference evidence="2 3" key="1">
    <citation type="journal article" date="2024" name="J Genomics">
        <title>Draft genome sequencing and assembly of Favolaschia claudopus CIRM-BRFM 2984 isolated from oak limbs.</title>
        <authorList>
            <person name="Navarro D."/>
            <person name="Drula E."/>
            <person name="Chaduli D."/>
            <person name="Cazenave R."/>
            <person name="Ahrendt S."/>
            <person name="Wang J."/>
            <person name="Lipzen A."/>
            <person name="Daum C."/>
            <person name="Barry K."/>
            <person name="Grigoriev I.V."/>
            <person name="Favel A."/>
            <person name="Rosso M.N."/>
            <person name="Martin F."/>
        </authorList>
    </citation>
    <scope>NUCLEOTIDE SEQUENCE [LARGE SCALE GENOMIC DNA]</scope>
    <source>
        <strain evidence="2 3">CIRM-BRFM 2984</strain>
    </source>
</reference>
<evidence type="ECO:0000256" key="1">
    <source>
        <dbReference type="SAM" id="MobiDB-lite"/>
    </source>
</evidence>
<keyword evidence="3" id="KW-1185">Reference proteome</keyword>
<comment type="caution">
    <text evidence="2">The sequence shown here is derived from an EMBL/GenBank/DDBJ whole genome shotgun (WGS) entry which is preliminary data.</text>
</comment>
<feature type="compositionally biased region" description="Basic residues" evidence="1">
    <location>
        <begin position="202"/>
        <end position="220"/>
    </location>
</feature>
<dbReference type="AlphaFoldDB" id="A0AAV9Z3B5"/>
<gene>
    <name evidence="2" type="ORF">R3P38DRAFT_3243549</name>
</gene>
<feature type="region of interest" description="Disordered" evidence="1">
    <location>
        <begin position="192"/>
        <end position="220"/>
    </location>
</feature>
<organism evidence="2 3">
    <name type="scientific">Favolaschia claudopus</name>
    <dbReference type="NCBI Taxonomy" id="2862362"/>
    <lineage>
        <taxon>Eukaryota</taxon>
        <taxon>Fungi</taxon>
        <taxon>Dikarya</taxon>
        <taxon>Basidiomycota</taxon>
        <taxon>Agaricomycotina</taxon>
        <taxon>Agaricomycetes</taxon>
        <taxon>Agaricomycetidae</taxon>
        <taxon>Agaricales</taxon>
        <taxon>Marasmiineae</taxon>
        <taxon>Mycenaceae</taxon>
        <taxon>Favolaschia</taxon>
    </lineage>
</organism>
<evidence type="ECO:0000313" key="3">
    <source>
        <dbReference type="Proteomes" id="UP001362999"/>
    </source>
</evidence>
<proteinExistence type="predicted"/>
<protein>
    <submittedName>
        <fullName evidence="2">Uncharacterized protein</fullName>
    </submittedName>
</protein>
<sequence>MTTNPSNVINSHVCLLTSPTSATSHRRLSSSSLHATMLPHTPAPSSFHQVTAILLVRHIERLARFETRFFFPERRCIRTPRAKACLPLWKHIIGKSTKLVTRGNAARRIPSTWMEIGAEVGGGDVCNHSAFVSFDGFTAHLAFFEDSSSTHLWDTFRFLYCSHMRRSAASIPSPPRSSGAYSKGLVAMVVRRMGPGDDGSRRKTRKRGGRKRKGMTRRRRRLRGRRYMPAGLVVTARTPESLCCSMTLQMLPAASIEVDVEDGGCHPCPRIPLERHADTRPSERIIGLAATARVLLLAARPKTLAEFHAQLDLPSKPTLTTYAHVALDALPTKTKIWMS</sequence>
<dbReference type="Proteomes" id="UP001362999">
    <property type="component" value="Unassembled WGS sequence"/>
</dbReference>
<accession>A0AAV9Z3B5</accession>
<dbReference type="EMBL" id="JAWWNJ010000227">
    <property type="protein sequence ID" value="KAK6969333.1"/>
    <property type="molecule type" value="Genomic_DNA"/>
</dbReference>
<name>A0AAV9Z3B5_9AGAR</name>
<evidence type="ECO:0000313" key="2">
    <source>
        <dbReference type="EMBL" id="KAK6969333.1"/>
    </source>
</evidence>